<dbReference type="RefSeq" id="WP_079653464.1">
    <property type="nucleotide sequence ID" value="NZ_LT670846.1"/>
</dbReference>
<dbReference type="Gene3D" id="1.10.10.10">
    <property type="entry name" value="Winged helix-like DNA-binding domain superfamily/Winged helix DNA-binding domain"/>
    <property type="match status" value="1"/>
</dbReference>
<keyword evidence="4 7" id="KW-0238">DNA-binding</keyword>
<keyword evidence="2" id="KW-0902">Two-component regulatory system</keyword>
<sequence length="214" mass="24478">MKVLLVEDDKLLGESLADYLKAEGIEVDWVSDPRRVLPILEISSYDVIVLDLIMPHIPGEKLLKEIRQKDKSTPILILTAKGRIEDKEVCFREGADDYLVKPFDMKELLLRIRALHRRRVSEGYARIGSVEIDLDADTVKVDGKMIPLSKKDMMLLKLLVQNRGRVVSHEEILNYVWGGMAVGDEVIRSHIKNLRKILPEGFIKTVKGRGYYVE</sequence>
<dbReference type="Pfam" id="PF00072">
    <property type="entry name" value="Response_reg"/>
    <property type="match status" value="1"/>
</dbReference>
<evidence type="ECO:0000256" key="5">
    <source>
        <dbReference type="ARBA" id="ARBA00023163"/>
    </source>
</evidence>
<organism evidence="10 11">
    <name type="scientific">Thermocrinis minervae</name>
    <dbReference type="NCBI Taxonomy" id="381751"/>
    <lineage>
        <taxon>Bacteria</taxon>
        <taxon>Pseudomonadati</taxon>
        <taxon>Aquificota</taxon>
        <taxon>Aquificia</taxon>
        <taxon>Aquificales</taxon>
        <taxon>Aquificaceae</taxon>
        <taxon>Thermocrinis</taxon>
    </lineage>
</organism>
<dbReference type="OrthoDB" id="9790454at2"/>
<dbReference type="Gene3D" id="3.40.50.2300">
    <property type="match status" value="1"/>
</dbReference>
<accession>A0A1M6QKA2</accession>
<dbReference type="InterPro" id="IPR011006">
    <property type="entry name" value="CheY-like_superfamily"/>
</dbReference>
<evidence type="ECO:0000256" key="3">
    <source>
        <dbReference type="ARBA" id="ARBA00023015"/>
    </source>
</evidence>
<dbReference type="InterPro" id="IPR039420">
    <property type="entry name" value="WalR-like"/>
</dbReference>
<dbReference type="GO" id="GO:0000976">
    <property type="term" value="F:transcription cis-regulatory region binding"/>
    <property type="evidence" value="ECO:0007669"/>
    <property type="project" value="TreeGrafter"/>
</dbReference>
<proteinExistence type="predicted"/>
<evidence type="ECO:0000256" key="7">
    <source>
        <dbReference type="PROSITE-ProRule" id="PRU01091"/>
    </source>
</evidence>
<dbReference type="InterPro" id="IPR001789">
    <property type="entry name" value="Sig_transdc_resp-reg_receiver"/>
</dbReference>
<feature type="modified residue" description="4-aspartylphosphate" evidence="6">
    <location>
        <position position="51"/>
    </location>
</feature>
<evidence type="ECO:0000256" key="6">
    <source>
        <dbReference type="PROSITE-ProRule" id="PRU00169"/>
    </source>
</evidence>
<evidence type="ECO:0000256" key="2">
    <source>
        <dbReference type="ARBA" id="ARBA00023012"/>
    </source>
</evidence>
<evidence type="ECO:0000313" key="10">
    <source>
        <dbReference type="EMBL" id="SHK20672.1"/>
    </source>
</evidence>
<dbReference type="SMART" id="SM00448">
    <property type="entry name" value="REC"/>
    <property type="match status" value="1"/>
</dbReference>
<feature type="domain" description="Response regulatory" evidence="8">
    <location>
        <begin position="2"/>
        <end position="116"/>
    </location>
</feature>
<keyword evidence="11" id="KW-1185">Reference proteome</keyword>
<dbReference type="GO" id="GO:0006355">
    <property type="term" value="P:regulation of DNA-templated transcription"/>
    <property type="evidence" value="ECO:0007669"/>
    <property type="project" value="InterPro"/>
</dbReference>
<keyword evidence="5" id="KW-0804">Transcription</keyword>
<dbReference type="PROSITE" id="PS50110">
    <property type="entry name" value="RESPONSE_REGULATORY"/>
    <property type="match status" value="1"/>
</dbReference>
<evidence type="ECO:0000256" key="1">
    <source>
        <dbReference type="ARBA" id="ARBA00022553"/>
    </source>
</evidence>
<evidence type="ECO:0000259" key="8">
    <source>
        <dbReference type="PROSITE" id="PS50110"/>
    </source>
</evidence>
<dbReference type="PROSITE" id="PS51755">
    <property type="entry name" value="OMPR_PHOB"/>
    <property type="match status" value="1"/>
</dbReference>
<dbReference type="STRING" id="381751.SAMN05444391_0273"/>
<dbReference type="PANTHER" id="PTHR48111">
    <property type="entry name" value="REGULATOR OF RPOS"/>
    <property type="match status" value="1"/>
</dbReference>
<evidence type="ECO:0000259" key="9">
    <source>
        <dbReference type="PROSITE" id="PS51755"/>
    </source>
</evidence>
<dbReference type="GO" id="GO:0005829">
    <property type="term" value="C:cytosol"/>
    <property type="evidence" value="ECO:0007669"/>
    <property type="project" value="TreeGrafter"/>
</dbReference>
<dbReference type="SMART" id="SM00862">
    <property type="entry name" value="Trans_reg_C"/>
    <property type="match status" value="1"/>
</dbReference>
<dbReference type="GO" id="GO:0032993">
    <property type="term" value="C:protein-DNA complex"/>
    <property type="evidence" value="ECO:0007669"/>
    <property type="project" value="TreeGrafter"/>
</dbReference>
<feature type="DNA-binding region" description="OmpR/PhoB-type" evidence="7">
    <location>
        <begin position="122"/>
        <end position="214"/>
    </location>
</feature>
<keyword evidence="3" id="KW-0805">Transcription regulation</keyword>
<dbReference type="AlphaFoldDB" id="A0A1M6QKA2"/>
<dbReference type="GO" id="GO:0000156">
    <property type="term" value="F:phosphorelay response regulator activity"/>
    <property type="evidence" value="ECO:0007669"/>
    <property type="project" value="TreeGrafter"/>
</dbReference>
<name>A0A1M6QKA2_9AQUI</name>
<dbReference type="EMBL" id="LT670846">
    <property type="protein sequence ID" value="SHK20672.1"/>
    <property type="molecule type" value="Genomic_DNA"/>
</dbReference>
<dbReference type="CDD" id="cd00383">
    <property type="entry name" value="trans_reg_C"/>
    <property type="match status" value="1"/>
</dbReference>
<feature type="domain" description="OmpR/PhoB-type" evidence="9">
    <location>
        <begin position="122"/>
        <end position="214"/>
    </location>
</feature>
<evidence type="ECO:0000313" key="11">
    <source>
        <dbReference type="Proteomes" id="UP000189810"/>
    </source>
</evidence>
<keyword evidence="1 6" id="KW-0597">Phosphoprotein</keyword>
<dbReference type="PANTHER" id="PTHR48111:SF22">
    <property type="entry name" value="REGULATOR OF RPOS"/>
    <property type="match status" value="1"/>
</dbReference>
<protein>
    <submittedName>
        <fullName evidence="10">DNA-binding response regulator, OmpR family, contains REC and winged-helix (WHTH) domain</fullName>
    </submittedName>
</protein>
<dbReference type="Proteomes" id="UP000189810">
    <property type="component" value="Chromosome I"/>
</dbReference>
<dbReference type="InterPro" id="IPR001867">
    <property type="entry name" value="OmpR/PhoB-type_DNA-bd"/>
</dbReference>
<evidence type="ECO:0000256" key="4">
    <source>
        <dbReference type="ARBA" id="ARBA00023125"/>
    </source>
</evidence>
<dbReference type="Pfam" id="PF00486">
    <property type="entry name" value="Trans_reg_C"/>
    <property type="match status" value="1"/>
</dbReference>
<reference evidence="10 11" key="1">
    <citation type="submission" date="2016-11" db="EMBL/GenBank/DDBJ databases">
        <authorList>
            <person name="Jaros S."/>
            <person name="Januszkiewicz K."/>
            <person name="Wedrychowicz H."/>
        </authorList>
    </citation>
    <scope>NUCLEOTIDE SEQUENCE [LARGE SCALE GENOMIC DNA]</scope>
    <source>
        <strain evidence="10 11">DSM 19557</strain>
    </source>
</reference>
<dbReference type="SUPFAM" id="SSF52172">
    <property type="entry name" value="CheY-like"/>
    <property type="match status" value="1"/>
</dbReference>
<dbReference type="InterPro" id="IPR036388">
    <property type="entry name" value="WH-like_DNA-bd_sf"/>
</dbReference>
<gene>
    <name evidence="10" type="ORF">SAMN05444391_0273</name>
</gene>